<dbReference type="HOGENOM" id="CLU_121088_0_0_1"/>
<dbReference type="Pfam" id="PF08573">
    <property type="entry name" value="SAE2"/>
    <property type="match status" value="1"/>
</dbReference>
<dbReference type="GO" id="GO:0003684">
    <property type="term" value="F:damaged DNA binding"/>
    <property type="evidence" value="ECO:0007669"/>
    <property type="project" value="TreeGrafter"/>
</dbReference>
<dbReference type="PANTHER" id="PTHR15107">
    <property type="entry name" value="RETINOBLASTOMA BINDING PROTEIN 8"/>
    <property type="match status" value="1"/>
</dbReference>
<dbReference type="PANTHER" id="PTHR15107:SF0">
    <property type="entry name" value="DNA ENDONUCLEASE ACTIVATOR CTP1 C-TERMINAL DOMAIN-CONTAINING PROTEIN"/>
    <property type="match status" value="1"/>
</dbReference>
<feature type="compositionally biased region" description="Low complexity" evidence="4">
    <location>
        <begin position="53"/>
        <end position="67"/>
    </location>
</feature>
<dbReference type="InterPro" id="IPR013882">
    <property type="entry name" value="Ctp1_C"/>
</dbReference>
<accession>A0A067LW42</accession>
<dbReference type="GO" id="GO:0010792">
    <property type="term" value="P:DNA double-strand break processing involved in repair via single-strand annealing"/>
    <property type="evidence" value="ECO:0007669"/>
    <property type="project" value="TreeGrafter"/>
</dbReference>
<dbReference type="STRING" id="930990.A0A067LW42"/>
<evidence type="ECO:0000256" key="2">
    <source>
        <dbReference type="ARBA" id="ARBA00022763"/>
    </source>
</evidence>
<dbReference type="Proteomes" id="UP000027195">
    <property type="component" value="Unassembled WGS sequence"/>
</dbReference>
<reference evidence="7" key="1">
    <citation type="journal article" date="2014" name="Proc. Natl. Acad. Sci. U.S.A.">
        <title>Extensive sampling of basidiomycete genomes demonstrates inadequacy of the white-rot/brown-rot paradigm for wood decay fungi.</title>
        <authorList>
            <person name="Riley R."/>
            <person name="Salamov A.A."/>
            <person name="Brown D.W."/>
            <person name="Nagy L.G."/>
            <person name="Floudas D."/>
            <person name="Held B.W."/>
            <person name="Levasseur A."/>
            <person name="Lombard V."/>
            <person name="Morin E."/>
            <person name="Otillar R."/>
            <person name="Lindquist E.A."/>
            <person name="Sun H."/>
            <person name="LaButti K.M."/>
            <person name="Schmutz J."/>
            <person name="Jabbour D."/>
            <person name="Luo H."/>
            <person name="Baker S.E."/>
            <person name="Pisabarro A.G."/>
            <person name="Walton J.D."/>
            <person name="Blanchette R.A."/>
            <person name="Henrissat B."/>
            <person name="Martin F."/>
            <person name="Cullen D."/>
            <person name="Hibbett D.S."/>
            <person name="Grigoriev I.V."/>
        </authorList>
    </citation>
    <scope>NUCLEOTIDE SEQUENCE [LARGE SCALE GENOMIC DNA]</scope>
    <source>
        <strain evidence="7">FD-172 SS1</strain>
    </source>
</reference>
<organism evidence="6 7">
    <name type="scientific">Botryobasidium botryosum (strain FD-172 SS1)</name>
    <dbReference type="NCBI Taxonomy" id="930990"/>
    <lineage>
        <taxon>Eukaryota</taxon>
        <taxon>Fungi</taxon>
        <taxon>Dikarya</taxon>
        <taxon>Basidiomycota</taxon>
        <taxon>Agaricomycotina</taxon>
        <taxon>Agaricomycetes</taxon>
        <taxon>Cantharellales</taxon>
        <taxon>Botryobasidiaceae</taxon>
        <taxon>Botryobasidium</taxon>
    </lineage>
</organism>
<feature type="region of interest" description="Disordered" evidence="4">
    <location>
        <begin position="142"/>
        <end position="168"/>
    </location>
</feature>
<keyword evidence="2" id="KW-0227">DNA damage</keyword>
<evidence type="ECO:0000313" key="7">
    <source>
        <dbReference type="Proteomes" id="UP000027195"/>
    </source>
</evidence>
<keyword evidence="7" id="KW-1185">Reference proteome</keyword>
<keyword evidence="3" id="KW-0539">Nucleus</keyword>
<dbReference type="GO" id="GO:0005634">
    <property type="term" value="C:nucleus"/>
    <property type="evidence" value="ECO:0007669"/>
    <property type="project" value="UniProtKB-SubCell"/>
</dbReference>
<dbReference type="InParanoid" id="A0A067LW42"/>
<dbReference type="EMBL" id="KL198109">
    <property type="protein sequence ID" value="KDQ07354.1"/>
    <property type="molecule type" value="Genomic_DNA"/>
</dbReference>
<evidence type="ECO:0000256" key="1">
    <source>
        <dbReference type="ARBA" id="ARBA00004123"/>
    </source>
</evidence>
<feature type="region of interest" description="Disordered" evidence="4">
    <location>
        <begin position="53"/>
        <end position="129"/>
    </location>
</feature>
<evidence type="ECO:0000259" key="5">
    <source>
        <dbReference type="Pfam" id="PF08573"/>
    </source>
</evidence>
<dbReference type="AlphaFoldDB" id="A0A067LW42"/>
<name>A0A067LW42_BOTB1</name>
<dbReference type="InterPro" id="IPR033316">
    <property type="entry name" value="RBBP8-like"/>
</dbReference>
<evidence type="ECO:0000256" key="4">
    <source>
        <dbReference type="SAM" id="MobiDB-lite"/>
    </source>
</evidence>
<proteinExistence type="predicted"/>
<gene>
    <name evidence="6" type="ORF">BOTBODRAFT_611361</name>
</gene>
<feature type="domain" description="DNA endonuclease activator Ctp1 C-terminal" evidence="5">
    <location>
        <begin position="15"/>
        <end position="134"/>
    </location>
</feature>
<evidence type="ECO:0000313" key="6">
    <source>
        <dbReference type="EMBL" id="KDQ07354.1"/>
    </source>
</evidence>
<feature type="compositionally biased region" description="Basic residues" evidence="4">
    <location>
        <begin position="96"/>
        <end position="114"/>
    </location>
</feature>
<protein>
    <recommendedName>
        <fullName evidence="5">DNA endonuclease activator Ctp1 C-terminal domain-containing protein</fullName>
    </recommendedName>
</protein>
<comment type="subcellular location">
    <subcellularLocation>
        <location evidence="1">Nucleus</location>
    </subcellularLocation>
</comment>
<dbReference type="OrthoDB" id="5801062at2759"/>
<evidence type="ECO:0000256" key="3">
    <source>
        <dbReference type="ARBA" id="ARBA00023242"/>
    </source>
</evidence>
<sequence length="168" mass="19620">MYEINRDQNQGLSFEFDEVVRNKAARKRMEAGDCLECREYYEAVGPLPPRLAAPLWRSPSPQSSSQPKEMPIRPPCRHHMVPEEEHAPAPAASPAKRSKAINQHKKEISRHRHYWAPPTTPPGFWNIGFPSTQEVEEINRQAKEMHEKKREWMEREANKPDGKYRKRA</sequence>